<keyword evidence="11" id="KW-0727">SH2 domain</keyword>
<sequence length="540" mass="60306">MGGSKSKPKESGQRPRSLDGNHSSGGGIGGHHLNSNQQSLTPNRSPAMDGGLGGSPGNAELALFGGVDNNSITSPNRITLAGGVTTFVALYDYESRTASDLSFRKGERLQIVNNTRKVNCREGDWWLARSLTTGESGYIPSNYVAPSDSIQAEEWYFGKITRRDSERLLLSLENRRGTFLVRESETTKGAYCLSVLDYDNTKGLNVKHYKIRKLDSGGFYITSRTQFGSLQQLVNHYRKHADGLCHSLTDICPVLKPQTQGLSKDAWEIPRESLRLDVKLGQGCFGEVWMGTWNGTTRVAIKTLKPGTMSPEAFLQEAQVMKKLRHEKLVQLYAVVSEEPIYIVTEYMGQGSLLDSLKGDMGKMLRLPQLVDMAAQIASGMAYVERMNYVHRDLRAANILVGDNLVCKVADFGLARLIEDNEYTARQGAKFPIKWTAPEAALYGRFTIKSDVWSFGILLTELATKGRVPYPGMVNREVLDQVERGYRMPCPADCPESMHELMLTCWRKEAEERPTFEYLQGFLEDYFTSTEPQYQPGENL</sequence>
<evidence type="ECO:0000256" key="11">
    <source>
        <dbReference type="PROSITE-ProRule" id="PRU00191"/>
    </source>
</evidence>
<evidence type="ECO:0000256" key="8">
    <source>
        <dbReference type="ARBA" id="ARBA00023137"/>
    </source>
</evidence>
<dbReference type="CDD" id="cd05071">
    <property type="entry name" value="PTKc_Src"/>
    <property type="match status" value="1"/>
</dbReference>
<dbReference type="PROSITE" id="PS50001">
    <property type="entry name" value="SH2"/>
    <property type="match status" value="1"/>
</dbReference>
<comment type="catalytic activity">
    <reaction evidence="10 14">
        <text>L-tyrosyl-[protein] + ATP = O-phospho-L-tyrosyl-[protein] + ADP + H(+)</text>
        <dbReference type="Rhea" id="RHEA:10596"/>
        <dbReference type="Rhea" id="RHEA-COMP:10136"/>
        <dbReference type="Rhea" id="RHEA-COMP:20101"/>
        <dbReference type="ChEBI" id="CHEBI:15378"/>
        <dbReference type="ChEBI" id="CHEBI:30616"/>
        <dbReference type="ChEBI" id="CHEBI:46858"/>
        <dbReference type="ChEBI" id="CHEBI:61978"/>
        <dbReference type="ChEBI" id="CHEBI:456216"/>
        <dbReference type="EC" id="2.7.10.2"/>
    </reaction>
</comment>
<dbReference type="Proteomes" id="UP000693946">
    <property type="component" value="Linkage Group LG11"/>
</dbReference>
<dbReference type="Pfam" id="PF00017">
    <property type="entry name" value="SH2"/>
    <property type="match status" value="1"/>
</dbReference>
<evidence type="ECO:0000256" key="10">
    <source>
        <dbReference type="ARBA" id="ARBA00051245"/>
    </source>
</evidence>
<evidence type="ECO:0000256" key="5">
    <source>
        <dbReference type="ARBA" id="ARBA00022741"/>
    </source>
</evidence>
<dbReference type="InterPro" id="IPR017441">
    <property type="entry name" value="Protein_kinase_ATP_BS"/>
</dbReference>
<dbReference type="SMART" id="SM00219">
    <property type="entry name" value="TyrKc"/>
    <property type="match status" value="1"/>
</dbReference>
<feature type="domain" description="Protein kinase" evidence="18">
    <location>
        <begin position="274"/>
        <end position="527"/>
    </location>
</feature>
<dbReference type="PANTHER" id="PTHR24418">
    <property type="entry name" value="TYROSINE-PROTEIN KINASE"/>
    <property type="match status" value="1"/>
</dbReference>
<feature type="binding site" evidence="13">
    <location>
        <position position="302"/>
    </location>
    <ligand>
        <name>ATP</name>
        <dbReference type="ChEBI" id="CHEBI:30616"/>
    </ligand>
</feature>
<keyword evidence="3 14" id="KW-0808">Transferase</keyword>
<evidence type="ECO:0000256" key="2">
    <source>
        <dbReference type="ARBA" id="ARBA00022553"/>
    </source>
</evidence>
<keyword evidence="7 13" id="KW-0067">ATP-binding</keyword>
<dbReference type="InterPro" id="IPR001452">
    <property type="entry name" value="SH3_domain"/>
</dbReference>
<dbReference type="PROSITE" id="PS00109">
    <property type="entry name" value="PROTEIN_KINASE_TYR"/>
    <property type="match status" value="1"/>
</dbReference>
<evidence type="ECO:0000256" key="7">
    <source>
        <dbReference type="ARBA" id="ARBA00022840"/>
    </source>
</evidence>
<dbReference type="PROSITE" id="PS50002">
    <property type="entry name" value="SH3"/>
    <property type="match status" value="1"/>
</dbReference>
<dbReference type="FunFam" id="1.10.510.10:FF:000553">
    <property type="entry name" value="Tyrosine-protein kinase"/>
    <property type="match status" value="1"/>
</dbReference>
<feature type="domain" description="SH3" evidence="17">
    <location>
        <begin position="82"/>
        <end position="149"/>
    </location>
</feature>
<dbReference type="InterPro" id="IPR008266">
    <property type="entry name" value="Tyr_kinase_AS"/>
</dbReference>
<feature type="compositionally biased region" description="Basic and acidic residues" evidence="15">
    <location>
        <begin position="7"/>
        <end position="19"/>
    </location>
</feature>
<feature type="domain" description="SH2" evidence="16">
    <location>
        <begin position="155"/>
        <end position="252"/>
    </location>
</feature>
<gene>
    <name evidence="19" type="ORF">JOB18_047123</name>
</gene>
<dbReference type="SMART" id="SM00252">
    <property type="entry name" value="SH2"/>
    <property type="match status" value="1"/>
</dbReference>
<evidence type="ECO:0000259" key="18">
    <source>
        <dbReference type="PROSITE" id="PS50011"/>
    </source>
</evidence>
<dbReference type="SMART" id="SM00326">
    <property type="entry name" value="SH3"/>
    <property type="match status" value="1"/>
</dbReference>
<evidence type="ECO:0000256" key="14">
    <source>
        <dbReference type="RuleBase" id="RU362096"/>
    </source>
</evidence>
<name>A0AAV6SV27_SOLSE</name>
<dbReference type="Pfam" id="PF00018">
    <property type="entry name" value="SH3_1"/>
    <property type="match status" value="1"/>
</dbReference>
<dbReference type="Pfam" id="PF07714">
    <property type="entry name" value="PK_Tyr_Ser-Thr"/>
    <property type="match status" value="1"/>
</dbReference>
<comment type="similarity">
    <text evidence="14">Belongs to the protein kinase superfamily. Tyr protein kinase family.</text>
</comment>
<proteinExistence type="inferred from homology"/>
<evidence type="ECO:0000256" key="1">
    <source>
        <dbReference type="ARBA" id="ARBA00022443"/>
    </source>
</evidence>
<dbReference type="FunFam" id="3.30.505.10:FF:000001">
    <property type="entry name" value="Tyrosine-protein kinase"/>
    <property type="match status" value="1"/>
</dbReference>
<keyword evidence="6 14" id="KW-0418">Kinase</keyword>
<evidence type="ECO:0000256" key="12">
    <source>
        <dbReference type="PROSITE-ProRule" id="PRU00192"/>
    </source>
</evidence>
<dbReference type="InterPro" id="IPR020635">
    <property type="entry name" value="Tyr_kinase_cat_dom"/>
</dbReference>
<dbReference type="PROSITE" id="PS00107">
    <property type="entry name" value="PROTEIN_KINASE_ATP"/>
    <property type="match status" value="1"/>
</dbReference>
<evidence type="ECO:0000313" key="20">
    <source>
        <dbReference type="Proteomes" id="UP000693946"/>
    </source>
</evidence>
<keyword evidence="5 13" id="KW-0547">Nucleotide-binding</keyword>
<evidence type="ECO:0000256" key="4">
    <source>
        <dbReference type="ARBA" id="ARBA00022707"/>
    </source>
</evidence>
<organism evidence="19 20">
    <name type="scientific">Solea senegalensis</name>
    <name type="common">Senegalese sole</name>
    <dbReference type="NCBI Taxonomy" id="28829"/>
    <lineage>
        <taxon>Eukaryota</taxon>
        <taxon>Metazoa</taxon>
        <taxon>Chordata</taxon>
        <taxon>Craniata</taxon>
        <taxon>Vertebrata</taxon>
        <taxon>Euteleostomi</taxon>
        <taxon>Actinopterygii</taxon>
        <taxon>Neopterygii</taxon>
        <taxon>Teleostei</taxon>
        <taxon>Neoteleostei</taxon>
        <taxon>Acanthomorphata</taxon>
        <taxon>Carangaria</taxon>
        <taxon>Pleuronectiformes</taxon>
        <taxon>Pleuronectoidei</taxon>
        <taxon>Soleidae</taxon>
        <taxon>Solea</taxon>
    </lineage>
</organism>
<evidence type="ECO:0000256" key="15">
    <source>
        <dbReference type="SAM" id="MobiDB-lite"/>
    </source>
</evidence>
<evidence type="ECO:0000256" key="9">
    <source>
        <dbReference type="ARBA" id="ARBA00023288"/>
    </source>
</evidence>
<dbReference type="PROSITE" id="PS50011">
    <property type="entry name" value="PROTEIN_KINASE_DOM"/>
    <property type="match status" value="1"/>
</dbReference>
<dbReference type="FunFam" id="3.30.200.20:FF:000016">
    <property type="entry name" value="Tyrosine-protein kinase"/>
    <property type="match status" value="1"/>
</dbReference>
<dbReference type="CDD" id="cd10365">
    <property type="entry name" value="SH2_Src_Src"/>
    <property type="match status" value="1"/>
</dbReference>
<dbReference type="InterPro" id="IPR000719">
    <property type="entry name" value="Prot_kinase_dom"/>
</dbReference>
<reference evidence="19 20" key="1">
    <citation type="journal article" date="2021" name="Sci. Rep.">
        <title>Chromosome anchoring in Senegalese sole (Solea senegalensis) reveals sex-associated markers and genome rearrangements in flatfish.</title>
        <authorList>
            <person name="Guerrero-Cozar I."/>
            <person name="Gomez-Garrido J."/>
            <person name="Berbel C."/>
            <person name="Martinez-Blanch J.F."/>
            <person name="Alioto T."/>
            <person name="Claros M.G."/>
            <person name="Gagnaire P.A."/>
            <person name="Manchado M."/>
        </authorList>
    </citation>
    <scope>NUCLEOTIDE SEQUENCE [LARGE SCALE GENOMIC DNA]</scope>
    <source>
        <strain evidence="19">Sse05_10M</strain>
    </source>
</reference>
<comment type="caution">
    <text evidence="19">The sequence shown here is derived from an EMBL/GenBank/DDBJ whole genome shotgun (WGS) entry which is preliminary data.</text>
</comment>
<dbReference type="InterPro" id="IPR050198">
    <property type="entry name" value="Non-receptor_tyrosine_kinases"/>
</dbReference>
<keyword evidence="8 14" id="KW-0829">Tyrosine-protein kinase</keyword>
<dbReference type="InterPro" id="IPR000980">
    <property type="entry name" value="SH2"/>
</dbReference>
<keyword evidence="2" id="KW-0597">Phosphoprotein</keyword>
<keyword evidence="20" id="KW-1185">Reference proteome</keyword>
<keyword evidence="9" id="KW-0449">Lipoprotein</keyword>
<dbReference type="GO" id="GO:0004715">
    <property type="term" value="F:non-membrane spanning protein tyrosine kinase activity"/>
    <property type="evidence" value="ECO:0007669"/>
    <property type="project" value="UniProtKB-EC"/>
</dbReference>
<accession>A0AAV6SV27</accession>
<dbReference type="AlphaFoldDB" id="A0AAV6SV27"/>
<evidence type="ECO:0000313" key="19">
    <source>
        <dbReference type="EMBL" id="KAG7521381.1"/>
    </source>
</evidence>
<dbReference type="GO" id="GO:0005524">
    <property type="term" value="F:ATP binding"/>
    <property type="evidence" value="ECO:0007669"/>
    <property type="project" value="UniProtKB-UniRule"/>
</dbReference>
<dbReference type="EMBL" id="JAGKHQ010000003">
    <property type="protein sequence ID" value="KAG7521381.1"/>
    <property type="molecule type" value="Genomic_DNA"/>
</dbReference>
<dbReference type="InterPro" id="IPR001245">
    <property type="entry name" value="Ser-Thr/Tyr_kinase_cat_dom"/>
</dbReference>
<evidence type="ECO:0000259" key="16">
    <source>
        <dbReference type="PROSITE" id="PS50001"/>
    </source>
</evidence>
<protein>
    <recommendedName>
        <fullName evidence="14">Tyrosine-protein kinase</fullName>
        <ecNumber evidence="14">2.7.10.2</ecNumber>
    </recommendedName>
</protein>
<keyword evidence="4" id="KW-0519">Myristate</keyword>
<evidence type="ECO:0000256" key="6">
    <source>
        <dbReference type="ARBA" id="ARBA00022777"/>
    </source>
</evidence>
<evidence type="ECO:0000256" key="3">
    <source>
        <dbReference type="ARBA" id="ARBA00022679"/>
    </source>
</evidence>
<evidence type="ECO:0000259" key="17">
    <source>
        <dbReference type="PROSITE" id="PS50002"/>
    </source>
</evidence>
<evidence type="ECO:0000256" key="13">
    <source>
        <dbReference type="PROSITE-ProRule" id="PRU10141"/>
    </source>
</evidence>
<dbReference type="EC" id="2.7.10.2" evidence="14"/>
<feature type="region of interest" description="Disordered" evidence="15">
    <location>
        <begin position="1"/>
        <end position="54"/>
    </location>
</feature>
<keyword evidence="1 12" id="KW-0728">SH3 domain</keyword>